<name>A0AA38XL05_9EURO</name>
<reference evidence="2" key="1">
    <citation type="submission" date="2022-10" db="EMBL/GenBank/DDBJ databases">
        <title>Culturing micro-colonial fungi from biological soil crusts in the Mojave desert and describing Neophaeococcomyces mojavensis, and introducing the new genera and species Taxawa tesnikishii.</title>
        <authorList>
            <person name="Kurbessoian T."/>
            <person name="Stajich J.E."/>
        </authorList>
    </citation>
    <scope>NUCLEOTIDE SEQUENCE</scope>
    <source>
        <strain evidence="2">TK_41</strain>
    </source>
</reference>
<feature type="compositionally biased region" description="Low complexity" evidence="1">
    <location>
        <begin position="189"/>
        <end position="202"/>
    </location>
</feature>
<organism evidence="2 3">
    <name type="scientific">Cladophialophora chaetospira</name>
    <dbReference type="NCBI Taxonomy" id="386627"/>
    <lineage>
        <taxon>Eukaryota</taxon>
        <taxon>Fungi</taxon>
        <taxon>Dikarya</taxon>
        <taxon>Ascomycota</taxon>
        <taxon>Pezizomycotina</taxon>
        <taxon>Eurotiomycetes</taxon>
        <taxon>Chaetothyriomycetidae</taxon>
        <taxon>Chaetothyriales</taxon>
        <taxon>Herpotrichiellaceae</taxon>
        <taxon>Cladophialophora</taxon>
    </lineage>
</organism>
<feature type="region of interest" description="Disordered" evidence="1">
    <location>
        <begin position="123"/>
        <end position="143"/>
    </location>
</feature>
<protein>
    <submittedName>
        <fullName evidence="2">Uncharacterized protein</fullName>
    </submittedName>
</protein>
<dbReference type="AlphaFoldDB" id="A0AA38XL05"/>
<dbReference type="EMBL" id="JAPDRK010000002">
    <property type="protein sequence ID" value="KAJ9615363.1"/>
    <property type="molecule type" value="Genomic_DNA"/>
</dbReference>
<keyword evidence="3" id="KW-1185">Reference proteome</keyword>
<comment type="caution">
    <text evidence="2">The sequence shown here is derived from an EMBL/GenBank/DDBJ whole genome shotgun (WGS) entry which is preliminary data.</text>
</comment>
<accession>A0AA38XL05</accession>
<dbReference type="Proteomes" id="UP001172673">
    <property type="component" value="Unassembled WGS sequence"/>
</dbReference>
<sequence length="438" mass="48352">MNIQYSSNNMDTPEIRKGAFVYRDTLFVDLGSNKRHPRASPQDLKDLLLPKSGATPKDQVAHWYEAQLIHYGLPRSKDKNTAKVRLTNAITSKTLDIPKDIVAMESEMKKDYASAMRKAKSAAMKAPAGKEVASKTKKSTSKTTVELEIDGMKIKIDREAIEAAKKKTGKAKEASPKTKGAKASDSKAKAAAKQATPKTKGAKASDSKAKSAAKSSPAKPATVKSSPLRSTSIASTPRTKQTARRGKPDAFYSNNGSRPSASPSKIYDHTPSSFRNDTDMDDAPPSYESIAFSHREETSRRSNAVQISGTYFFPRPSIHPFELTLQIDKSTQKLWGRFQIGSKEGVLRMDDISRITSGDAVSFGWRSEDQDDGYLKFGRGCDGTMSFDGEGWVKGHFKSFMYVRDVEFEGNLVNEDGLDIVEMKRVWDEFLAKAYGNR</sequence>
<gene>
    <name evidence="2" type="ORF">H2200_001438</name>
</gene>
<evidence type="ECO:0000313" key="3">
    <source>
        <dbReference type="Proteomes" id="UP001172673"/>
    </source>
</evidence>
<proteinExistence type="predicted"/>
<feature type="compositionally biased region" description="Polar residues" evidence="1">
    <location>
        <begin position="228"/>
        <end position="240"/>
    </location>
</feature>
<feature type="region of interest" description="Disordered" evidence="1">
    <location>
        <begin position="166"/>
        <end position="287"/>
    </location>
</feature>
<feature type="compositionally biased region" description="Basic and acidic residues" evidence="1">
    <location>
        <begin position="166"/>
        <end position="188"/>
    </location>
</feature>
<evidence type="ECO:0000256" key="1">
    <source>
        <dbReference type="SAM" id="MobiDB-lite"/>
    </source>
</evidence>
<feature type="compositionally biased region" description="Polar residues" evidence="1">
    <location>
        <begin position="252"/>
        <end position="263"/>
    </location>
</feature>
<evidence type="ECO:0000313" key="2">
    <source>
        <dbReference type="EMBL" id="KAJ9615363.1"/>
    </source>
</evidence>
<feature type="compositionally biased region" description="Low complexity" evidence="1">
    <location>
        <begin position="210"/>
        <end position="227"/>
    </location>
</feature>